<dbReference type="Proteomes" id="UP000468687">
    <property type="component" value="Unassembled WGS sequence"/>
</dbReference>
<dbReference type="RefSeq" id="WP_163773220.1">
    <property type="nucleotide sequence ID" value="NZ_JAAGXA010000011.1"/>
</dbReference>
<organism evidence="2 3">
    <name type="scientific">Nocardioides zeae</name>
    <dbReference type="NCBI Taxonomy" id="1457234"/>
    <lineage>
        <taxon>Bacteria</taxon>
        <taxon>Bacillati</taxon>
        <taxon>Actinomycetota</taxon>
        <taxon>Actinomycetes</taxon>
        <taxon>Propionibacteriales</taxon>
        <taxon>Nocardioidaceae</taxon>
        <taxon>Nocardioides</taxon>
    </lineage>
</organism>
<dbReference type="Pfam" id="PF16976">
    <property type="entry name" value="RcpC"/>
    <property type="match status" value="1"/>
</dbReference>
<name>A0A6P0HN59_9ACTN</name>
<protein>
    <recommendedName>
        <fullName evidence="1">Flp pilus assembly protein RcpC/CpaB domain-containing protein</fullName>
    </recommendedName>
</protein>
<dbReference type="EMBL" id="JAAGXA010000011">
    <property type="protein sequence ID" value="NEN79674.1"/>
    <property type="molecule type" value="Genomic_DNA"/>
</dbReference>
<dbReference type="AlphaFoldDB" id="A0A6P0HN59"/>
<comment type="caution">
    <text evidence="2">The sequence shown here is derived from an EMBL/GenBank/DDBJ whole genome shotgun (WGS) entry which is preliminary data.</text>
</comment>
<proteinExistence type="predicted"/>
<gene>
    <name evidence="2" type="ORF">G3T38_15470</name>
</gene>
<feature type="domain" description="Flp pilus assembly protein RcpC/CpaB" evidence="1">
    <location>
        <begin position="119"/>
        <end position="224"/>
    </location>
</feature>
<evidence type="ECO:0000313" key="2">
    <source>
        <dbReference type="EMBL" id="NEN79674.1"/>
    </source>
</evidence>
<reference evidence="2 3" key="1">
    <citation type="journal article" date="2014" name="Int. J. Syst. Evol. Microbiol.">
        <title>Nocardioides zeae sp. nov., isolated from the stem of Zea mays.</title>
        <authorList>
            <person name="Glaeser S.P."/>
            <person name="McInroy J.A."/>
            <person name="Busse H.J."/>
            <person name="Kampfer P."/>
        </authorList>
    </citation>
    <scope>NUCLEOTIDE SEQUENCE [LARGE SCALE GENOMIC DNA]</scope>
    <source>
        <strain evidence="2 3">JCM 30728</strain>
    </source>
</reference>
<sequence>MDRRRVLLIVAAVVAALGLVLVFLWARGADARADARYDTVEVYKATEPIQLGESFDDALTTGKIERAKVPEGQLLEGYVTVKTADRLDGQLAAMDIAPGEQITTAKFAEEVRTGVVLPVPEGMVAQAVELSDAGRVAGFASPGDSVAVLKPIANVTQAVVVVPEATILGVGSSSPIESADAEGEGADETVENTIVTLALTPAQALDLTSVASMTQESEVTLVIRGDGVELTRGQTIELETFAGITP</sequence>
<accession>A0A6P0HN59</accession>
<evidence type="ECO:0000313" key="3">
    <source>
        <dbReference type="Proteomes" id="UP000468687"/>
    </source>
</evidence>
<keyword evidence="3" id="KW-1185">Reference proteome</keyword>
<dbReference type="InterPro" id="IPR031571">
    <property type="entry name" value="RcpC_dom"/>
</dbReference>
<evidence type="ECO:0000259" key="1">
    <source>
        <dbReference type="Pfam" id="PF16976"/>
    </source>
</evidence>